<reference evidence="1" key="1">
    <citation type="journal article" date="2014" name="Front. Microbiol.">
        <title>High frequency of phylogenetically diverse reductive dehalogenase-homologous genes in deep subseafloor sedimentary metagenomes.</title>
        <authorList>
            <person name="Kawai M."/>
            <person name="Futagami T."/>
            <person name="Toyoda A."/>
            <person name="Takaki Y."/>
            <person name="Nishi S."/>
            <person name="Hori S."/>
            <person name="Arai W."/>
            <person name="Tsubouchi T."/>
            <person name="Morono Y."/>
            <person name="Uchiyama I."/>
            <person name="Ito T."/>
            <person name="Fujiyama A."/>
            <person name="Inagaki F."/>
            <person name="Takami H."/>
        </authorList>
    </citation>
    <scope>NUCLEOTIDE SEQUENCE</scope>
    <source>
        <strain evidence="1">Expedition CK06-06</strain>
    </source>
</reference>
<dbReference type="EMBL" id="BART01021002">
    <property type="protein sequence ID" value="GAG94901.1"/>
    <property type="molecule type" value="Genomic_DNA"/>
</dbReference>
<evidence type="ECO:0000313" key="1">
    <source>
        <dbReference type="EMBL" id="GAG94901.1"/>
    </source>
</evidence>
<protein>
    <submittedName>
        <fullName evidence="1">Uncharacterized protein</fullName>
    </submittedName>
</protein>
<organism evidence="1">
    <name type="scientific">marine sediment metagenome</name>
    <dbReference type="NCBI Taxonomy" id="412755"/>
    <lineage>
        <taxon>unclassified sequences</taxon>
        <taxon>metagenomes</taxon>
        <taxon>ecological metagenomes</taxon>
    </lineage>
</organism>
<proteinExistence type="predicted"/>
<gene>
    <name evidence="1" type="ORF">S01H4_38869</name>
</gene>
<accession>X1DEQ4</accession>
<sequence length="75" mass="8543">MGLTLINQQFIIERAKKKKDGCYEIRGVVYRVRDGKATHFASGGEILEFCYGFNCVVGKYKIGDNVKKILLKIKE</sequence>
<dbReference type="AlphaFoldDB" id="X1DEQ4"/>
<comment type="caution">
    <text evidence="1">The sequence shown here is derived from an EMBL/GenBank/DDBJ whole genome shotgun (WGS) entry which is preliminary data.</text>
</comment>
<name>X1DEQ4_9ZZZZ</name>